<protein>
    <recommendedName>
        <fullName evidence="4">Rho GTPase-activating protein 29</fullName>
    </recommendedName>
    <alternativeName>
        <fullName evidence="5">Rho-type GTPase-activating protein 29</fullName>
    </alternativeName>
</protein>
<reference evidence="9" key="3">
    <citation type="submission" date="2025-09" db="UniProtKB">
        <authorList>
            <consortium name="Ensembl"/>
        </authorList>
    </citation>
    <scope>IDENTIFICATION</scope>
</reference>
<dbReference type="PROSITE" id="PS00479">
    <property type="entry name" value="ZF_DAG_PE_1"/>
    <property type="match status" value="1"/>
</dbReference>
<dbReference type="Gene3D" id="3.30.60.20">
    <property type="match status" value="1"/>
</dbReference>
<organism evidence="9 10">
    <name type="scientific">Hucho hucho</name>
    <name type="common">huchen</name>
    <dbReference type="NCBI Taxonomy" id="62062"/>
    <lineage>
        <taxon>Eukaryota</taxon>
        <taxon>Metazoa</taxon>
        <taxon>Chordata</taxon>
        <taxon>Craniata</taxon>
        <taxon>Vertebrata</taxon>
        <taxon>Euteleostomi</taxon>
        <taxon>Actinopterygii</taxon>
        <taxon>Neopterygii</taxon>
        <taxon>Teleostei</taxon>
        <taxon>Protacanthopterygii</taxon>
        <taxon>Salmoniformes</taxon>
        <taxon>Salmonidae</taxon>
        <taxon>Salmoninae</taxon>
        <taxon>Hucho</taxon>
    </lineage>
</organism>
<dbReference type="Pfam" id="PF00130">
    <property type="entry name" value="C1_1"/>
    <property type="match status" value="1"/>
</dbReference>
<keyword evidence="1" id="KW-0343">GTPase activation</keyword>
<sequence length="441" mass="48752">MYEPGQRYAEFVRNLPKDQIHMESFSIDGRLALFSKRSTGSTSSQGNLSQVSLISDDVLSGDEVDSPLGSRPGKRSNSATDIQGDFKRRLPRTPSTGTMSSADDLDERQPPSDNGLGEMVTEADSSPGPFRNAQMSKASQTHKLRKLRAPSKCRECDSLVVFHGAECEECSLACHKKCLETLAIQCGHKKLQGRLHLFGIDFAQAAKNSPDGIPFIIRKCTSEIEGRALNLKGIYRVNGAKSRVEKLCQAFENGKDLVELSDLSPHDIGNVLKLYLRQLPEPLILYRYYNDFIGLAKESQRVIIEEKAAARALPAQDQGRPGGEQPRPGGTQPGVEGEQPPLRTSQPGGEQPSIKLNRVIFKIRDLLRQLPPANYKTLRFLVAHLHRVTEQAEENKMTASNLGIIFGPTLVKPRQTDAEVSLSSLVDYPYQVSSCRLTLTR</sequence>
<reference evidence="10" key="1">
    <citation type="submission" date="2018-06" db="EMBL/GenBank/DDBJ databases">
        <title>Genome assembly of Danube salmon.</title>
        <authorList>
            <person name="Macqueen D.J."/>
            <person name="Gundappa M.K."/>
        </authorList>
    </citation>
    <scope>NUCLEOTIDE SEQUENCE [LARGE SCALE GENOMIC DNA]</scope>
</reference>
<evidence type="ECO:0000256" key="3">
    <source>
        <dbReference type="ARBA" id="ARBA00022833"/>
    </source>
</evidence>
<dbReference type="GO" id="GO:0005096">
    <property type="term" value="F:GTPase activator activity"/>
    <property type="evidence" value="ECO:0007669"/>
    <property type="project" value="UniProtKB-KW"/>
</dbReference>
<dbReference type="SUPFAM" id="SSF48350">
    <property type="entry name" value="GTPase activation domain, GAP"/>
    <property type="match status" value="1"/>
</dbReference>
<dbReference type="CDD" id="cd20816">
    <property type="entry name" value="C1_GMIP-like"/>
    <property type="match status" value="1"/>
</dbReference>
<dbReference type="InterPro" id="IPR002219">
    <property type="entry name" value="PKC_DAG/PE"/>
</dbReference>
<evidence type="ECO:0000259" key="8">
    <source>
        <dbReference type="PROSITE" id="PS50238"/>
    </source>
</evidence>
<feature type="region of interest" description="Disordered" evidence="6">
    <location>
        <begin position="60"/>
        <end position="143"/>
    </location>
</feature>
<keyword evidence="3" id="KW-0862">Zinc</keyword>
<reference evidence="9" key="2">
    <citation type="submission" date="2025-08" db="UniProtKB">
        <authorList>
            <consortium name="Ensembl"/>
        </authorList>
    </citation>
    <scope>IDENTIFICATION</scope>
</reference>
<dbReference type="SMART" id="SM00109">
    <property type="entry name" value="C1"/>
    <property type="match status" value="1"/>
</dbReference>
<evidence type="ECO:0000256" key="2">
    <source>
        <dbReference type="ARBA" id="ARBA00022723"/>
    </source>
</evidence>
<evidence type="ECO:0000313" key="10">
    <source>
        <dbReference type="Proteomes" id="UP000314982"/>
    </source>
</evidence>
<dbReference type="PANTHER" id="PTHR15228:SF7">
    <property type="entry name" value="RHO GTPASE-ACTIVATING PROTEIN 29"/>
    <property type="match status" value="1"/>
</dbReference>
<accession>A0A4W5LRA0</accession>
<dbReference type="GO" id="GO:0007165">
    <property type="term" value="P:signal transduction"/>
    <property type="evidence" value="ECO:0007669"/>
    <property type="project" value="InterPro"/>
</dbReference>
<dbReference type="InterPro" id="IPR000198">
    <property type="entry name" value="RhoGAP_dom"/>
</dbReference>
<dbReference type="SUPFAM" id="SSF57889">
    <property type="entry name" value="Cysteine-rich domain"/>
    <property type="match status" value="1"/>
</dbReference>
<dbReference type="PROSITE" id="PS50238">
    <property type="entry name" value="RHOGAP"/>
    <property type="match status" value="1"/>
</dbReference>
<dbReference type="GO" id="GO:0005737">
    <property type="term" value="C:cytoplasm"/>
    <property type="evidence" value="ECO:0007669"/>
    <property type="project" value="TreeGrafter"/>
</dbReference>
<evidence type="ECO:0000256" key="4">
    <source>
        <dbReference type="ARBA" id="ARBA00040783"/>
    </source>
</evidence>
<feature type="compositionally biased region" description="Low complexity" evidence="6">
    <location>
        <begin position="316"/>
        <end position="334"/>
    </location>
</feature>
<dbReference type="InterPro" id="IPR046349">
    <property type="entry name" value="C1-like_sf"/>
</dbReference>
<evidence type="ECO:0000256" key="5">
    <source>
        <dbReference type="ARBA" id="ARBA00042921"/>
    </source>
</evidence>
<dbReference type="Proteomes" id="UP000314982">
    <property type="component" value="Unassembled WGS sequence"/>
</dbReference>
<feature type="domain" description="Rho-GAP" evidence="8">
    <location>
        <begin position="200"/>
        <end position="441"/>
    </location>
</feature>
<dbReference type="PANTHER" id="PTHR15228">
    <property type="entry name" value="SPERMATHECAL PHYSIOLOGY VARIANT"/>
    <property type="match status" value="1"/>
</dbReference>
<keyword evidence="2" id="KW-0479">Metal-binding</keyword>
<evidence type="ECO:0000313" key="9">
    <source>
        <dbReference type="Ensembl" id="ENSHHUP00000028761.1"/>
    </source>
</evidence>
<name>A0A4W5LRA0_9TELE</name>
<feature type="domain" description="Phorbol-ester/DAG-type" evidence="7">
    <location>
        <begin position="141"/>
        <end position="186"/>
    </location>
</feature>
<dbReference type="STRING" id="62062.ENSHHUP00000028761"/>
<dbReference type="GO" id="GO:0046872">
    <property type="term" value="F:metal ion binding"/>
    <property type="evidence" value="ECO:0007669"/>
    <property type="project" value="UniProtKB-KW"/>
</dbReference>
<dbReference type="GO" id="GO:0051056">
    <property type="term" value="P:regulation of small GTPase mediated signal transduction"/>
    <property type="evidence" value="ECO:0007669"/>
    <property type="project" value="UniProtKB-ARBA"/>
</dbReference>
<dbReference type="Ensembl" id="ENSHHUT00000029957.1">
    <property type="protein sequence ID" value="ENSHHUP00000028761.1"/>
    <property type="gene ID" value="ENSHHUG00000018344.1"/>
</dbReference>
<dbReference type="SMART" id="SM00324">
    <property type="entry name" value="RhoGAP"/>
    <property type="match status" value="1"/>
</dbReference>
<evidence type="ECO:0000259" key="7">
    <source>
        <dbReference type="PROSITE" id="PS50081"/>
    </source>
</evidence>
<dbReference type="PROSITE" id="PS50081">
    <property type="entry name" value="ZF_DAG_PE_2"/>
    <property type="match status" value="1"/>
</dbReference>
<evidence type="ECO:0000256" key="6">
    <source>
        <dbReference type="SAM" id="MobiDB-lite"/>
    </source>
</evidence>
<dbReference type="InterPro" id="IPR051025">
    <property type="entry name" value="RhoGAP"/>
</dbReference>
<dbReference type="Gene3D" id="1.10.555.10">
    <property type="entry name" value="Rho GTPase activation protein"/>
    <property type="match status" value="1"/>
</dbReference>
<keyword evidence="10" id="KW-1185">Reference proteome</keyword>
<dbReference type="Pfam" id="PF00620">
    <property type="entry name" value="RhoGAP"/>
    <property type="match status" value="2"/>
</dbReference>
<dbReference type="AlphaFoldDB" id="A0A4W5LRA0"/>
<dbReference type="InterPro" id="IPR008936">
    <property type="entry name" value="Rho_GTPase_activation_prot"/>
</dbReference>
<proteinExistence type="predicted"/>
<dbReference type="GeneTree" id="ENSGT00950000183110"/>
<evidence type="ECO:0000256" key="1">
    <source>
        <dbReference type="ARBA" id="ARBA00022468"/>
    </source>
</evidence>
<feature type="region of interest" description="Disordered" evidence="6">
    <location>
        <begin position="313"/>
        <end position="351"/>
    </location>
</feature>